<accession>A7MTI7</accession>
<organism evidence="2 3">
    <name type="scientific">Vibrio campbellii (strain ATCC BAA-1116)</name>
    <dbReference type="NCBI Taxonomy" id="2902295"/>
    <lineage>
        <taxon>Bacteria</taxon>
        <taxon>Pseudomonadati</taxon>
        <taxon>Pseudomonadota</taxon>
        <taxon>Gammaproteobacteria</taxon>
        <taxon>Vibrionales</taxon>
        <taxon>Vibrionaceae</taxon>
        <taxon>Vibrio</taxon>
    </lineage>
</organism>
<proteinExistence type="predicted"/>
<name>A7MTI7_VIBC1</name>
<sequence length="129" mass="15053">MKNKNNLNTQQESYLTEILNMNQDLMTTYLLGAQLKELWRCESELQAKNLWQIWLEQVNESGIKPLKEFARKLCPYLHGITASASYPLNTCTLEGTNNKIKLIKRMGYGYRDTDCFFLKIKAAFPEKPR</sequence>
<evidence type="ECO:0000313" key="2">
    <source>
        <dbReference type="EMBL" id="ABU70634.1"/>
    </source>
</evidence>
<feature type="domain" description="Transposase IS204/IS1001/IS1096/IS1165 DDE" evidence="1">
    <location>
        <begin position="2"/>
        <end position="120"/>
    </location>
</feature>
<dbReference type="PATRIC" id="fig|338187.36.peg.1583"/>
<evidence type="ECO:0000259" key="1">
    <source>
        <dbReference type="Pfam" id="PF01610"/>
    </source>
</evidence>
<dbReference type="EMBL" id="CP000789">
    <property type="protein sequence ID" value="ABU70634.1"/>
    <property type="molecule type" value="Genomic_DNA"/>
</dbReference>
<dbReference type="AlphaFoldDB" id="A7MTI7"/>
<gene>
    <name evidence="2" type="ordered locus">VIBHAR_01665</name>
</gene>
<dbReference type="KEGG" id="vha:VIBHAR_01665"/>
<dbReference type="InterPro" id="IPR002560">
    <property type="entry name" value="Transposase_DDE"/>
</dbReference>
<evidence type="ECO:0000313" key="3">
    <source>
        <dbReference type="Proteomes" id="UP000008152"/>
    </source>
</evidence>
<dbReference type="Proteomes" id="UP000008152">
    <property type="component" value="Chromosome I"/>
</dbReference>
<dbReference type="PANTHER" id="PTHR33498">
    <property type="entry name" value="TRANSPOSASE FOR INSERTION SEQUENCE ELEMENT IS1557"/>
    <property type="match status" value="1"/>
</dbReference>
<dbReference type="Pfam" id="PF01610">
    <property type="entry name" value="DDE_Tnp_ISL3"/>
    <property type="match status" value="1"/>
</dbReference>
<protein>
    <recommendedName>
        <fullName evidence="1">Transposase IS204/IS1001/IS1096/IS1165 DDE domain-containing protein</fullName>
    </recommendedName>
</protein>
<dbReference type="PANTHER" id="PTHR33498:SF1">
    <property type="entry name" value="TRANSPOSASE FOR INSERTION SEQUENCE ELEMENT IS1557"/>
    <property type="match status" value="1"/>
</dbReference>
<dbReference type="InterPro" id="IPR047951">
    <property type="entry name" value="Transpos_ISL3"/>
</dbReference>
<reference evidence="2 3" key="1">
    <citation type="submission" date="2007-08" db="EMBL/GenBank/DDBJ databases">
        <authorList>
            <consortium name="The Vibrio harveyi Genome Sequencing Project"/>
            <person name="Bassler B."/>
            <person name="Clifton S.W."/>
            <person name="Fulton L."/>
            <person name="Delehaunty K."/>
            <person name="Fronick C."/>
            <person name="Harrison M."/>
            <person name="Markivic C."/>
            <person name="Fulton R."/>
            <person name="Tin-Wollam A.-M."/>
            <person name="Shah N."/>
            <person name="Pepin K."/>
            <person name="Nash W."/>
            <person name="Thiruvilangam P."/>
            <person name="Bhonagiri V."/>
            <person name="Waters C."/>
            <person name="Tu K.C."/>
            <person name="Irgon J."/>
            <person name="Wilson R.K."/>
        </authorList>
    </citation>
    <scope>NUCLEOTIDE SEQUENCE [LARGE SCALE GENOMIC DNA]</scope>
    <source>
        <strain evidence="3">ATCC BAA-1116 / BB120</strain>
    </source>
</reference>